<reference evidence="7" key="1">
    <citation type="journal article" date="2019" name="Int. J. Syst. Evol. Microbiol.">
        <title>The Global Catalogue of Microorganisms (GCM) 10K type strain sequencing project: providing services to taxonomists for standard genome sequencing and annotation.</title>
        <authorList>
            <consortium name="The Broad Institute Genomics Platform"/>
            <consortium name="The Broad Institute Genome Sequencing Center for Infectious Disease"/>
            <person name="Wu L."/>
            <person name="Ma J."/>
        </authorList>
    </citation>
    <scope>NUCLEOTIDE SEQUENCE [LARGE SCALE GENOMIC DNA]</scope>
    <source>
        <strain evidence="7">CGMCC 1.16855</strain>
    </source>
</reference>
<accession>A0ABV7BRK3</accession>
<evidence type="ECO:0000313" key="6">
    <source>
        <dbReference type="EMBL" id="MFC2999233.1"/>
    </source>
</evidence>
<dbReference type="RefSeq" id="WP_216835128.1">
    <property type="nucleotide sequence ID" value="NZ_JAFNJS010000001.1"/>
</dbReference>
<sequence length="167" mass="17185">MSQPPRGPALPALLAAGALLLAACGEEAVPAELRVAGGDPARGRIAIAAHGCGACHVIPGIEGAVAWVGPPLMEWARRGYVAGRLPNAPQNLVAFLQNPQAVSPGSAMPALPLQQDEALDIAAYLYTLGQAPDVPPGQPLAQGEAGTRPEPRIRPRLDRPEGRPLGQ</sequence>
<dbReference type="Proteomes" id="UP001595420">
    <property type="component" value="Unassembled WGS sequence"/>
</dbReference>
<evidence type="ECO:0000256" key="4">
    <source>
        <dbReference type="SAM" id="MobiDB-lite"/>
    </source>
</evidence>
<gene>
    <name evidence="6" type="ORF">ACFOD3_04955</name>
</gene>
<dbReference type="PROSITE" id="PS51007">
    <property type="entry name" value="CYTC"/>
    <property type="match status" value="1"/>
</dbReference>
<evidence type="ECO:0000256" key="2">
    <source>
        <dbReference type="ARBA" id="ARBA00023004"/>
    </source>
</evidence>
<dbReference type="InterPro" id="IPR009056">
    <property type="entry name" value="Cyt_c-like_dom"/>
</dbReference>
<feature type="domain" description="Cytochrome c" evidence="5">
    <location>
        <begin position="38"/>
        <end position="129"/>
    </location>
</feature>
<comment type="caution">
    <text evidence="6">The sequence shown here is derived from an EMBL/GenBank/DDBJ whole genome shotgun (WGS) entry which is preliminary data.</text>
</comment>
<keyword evidence="2 3" id="KW-0408">Iron</keyword>
<keyword evidence="3" id="KW-0349">Heme</keyword>
<evidence type="ECO:0000256" key="1">
    <source>
        <dbReference type="ARBA" id="ARBA00022723"/>
    </source>
</evidence>
<dbReference type="PROSITE" id="PS51257">
    <property type="entry name" value="PROKAR_LIPOPROTEIN"/>
    <property type="match status" value="1"/>
</dbReference>
<protein>
    <submittedName>
        <fullName evidence="6">C-type cytochrome</fullName>
    </submittedName>
</protein>
<feature type="compositionally biased region" description="Basic and acidic residues" evidence="4">
    <location>
        <begin position="147"/>
        <end position="167"/>
    </location>
</feature>
<organism evidence="6 7">
    <name type="scientific">Falsiroseomonas tokyonensis</name>
    <dbReference type="NCBI Taxonomy" id="430521"/>
    <lineage>
        <taxon>Bacteria</taxon>
        <taxon>Pseudomonadati</taxon>
        <taxon>Pseudomonadota</taxon>
        <taxon>Alphaproteobacteria</taxon>
        <taxon>Acetobacterales</taxon>
        <taxon>Roseomonadaceae</taxon>
        <taxon>Falsiroseomonas</taxon>
    </lineage>
</organism>
<keyword evidence="1 3" id="KW-0479">Metal-binding</keyword>
<feature type="region of interest" description="Disordered" evidence="4">
    <location>
        <begin position="133"/>
        <end position="167"/>
    </location>
</feature>
<evidence type="ECO:0000313" key="7">
    <source>
        <dbReference type="Proteomes" id="UP001595420"/>
    </source>
</evidence>
<proteinExistence type="predicted"/>
<evidence type="ECO:0000259" key="5">
    <source>
        <dbReference type="PROSITE" id="PS51007"/>
    </source>
</evidence>
<evidence type="ECO:0000256" key="3">
    <source>
        <dbReference type="PROSITE-ProRule" id="PRU00433"/>
    </source>
</evidence>
<keyword evidence="7" id="KW-1185">Reference proteome</keyword>
<name>A0ABV7BRK3_9PROT</name>
<dbReference type="EMBL" id="JBHRSB010000001">
    <property type="protein sequence ID" value="MFC2999233.1"/>
    <property type="molecule type" value="Genomic_DNA"/>
</dbReference>